<protein>
    <submittedName>
        <fullName evidence="1">Protein of uncharacterized function (DUF964)</fullName>
    </submittedName>
</protein>
<dbReference type="PANTHER" id="PTHR38448">
    <property type="entry name" value="REGULATORY PROTEIN YLBF-RELATED"/>
    <property type="match status" value="1"/>
</dbReference>
<dbReference type="EMBL" id="UGPG01000001">
    <property type="protein sequence ID" value="STY45540.1"/>
    <property type="molecule type" value="Genomic_DNA"/>
</dbReference>
<dbReference type="PANTHER" id="PTHR38448:SF2">
    <property type="entry name" value="REGULATORY PROTEIN YLBF"/>
    <property type="match status" value="1"/>
</dbReference>
<proteinExistence type="predicted"/>
<dbReference type="AlphaFoldDB" id="A0A378MGQ2"/>
<dbReference type="InterPro" id="IPR052767">
    <property type="entry name" value="Bact_com_dev_regulator"/>
</dbReference>
<dbReference type="InterPro" id="IPR010368">
    <property type="entry name" value="Com_YlbF"/>
</dbReference>
<evidence type="ECO:0000313" key="2">
    <source>
        <dbReference type="Proteomes" id="UP000254879"/>
    </source>
</evidence>
<evidence type="ECO:0000313" key="1">
    <source>
        <dbReference type="EMBL" id="STY45540.1"/>
    </source>
</evidence>
<name>A0A378MGQ2_LISGR</name>
<dbReference type="SUPFAM" id="SSF158622">
    <property type="entry name" value="YheA/YmcA-like"/>
    <property type="match status" value="1"/>
</dbReference>
<gene>
    <name evidence="1" type="ORF">NCTC10815_02921</name>
</gene>
<dbReference type="InterPro" id="IPR023378">
    <property type="entry name" value="YheA/YmcA-like_dom_sf"/>
</dbReference>
<sequence length="154" mass="17406">MLATMENLALLDAADELSQMIIGSEEMEAYQAAKEALQTNPETQARIKQFTKIKEQYEEVSRFGRYHPDHKEVTRKARAFKREVDMDENVAVFRRAEMDLQSLLDEISILLASAVSDNIKVPTGNPFLNKNRLAVRAVVVQAAVAVALHNHPER</sequence>
<accession>A0A378MGQ2</accession>
<dbReference type="Pfam" id="PF06133">
    <property type="entry name" value="Com_YlbF"/>
    <property type="match status" value="1"/>
</dbReference>
<dbReference type="Gene3D" id="1.20.1500.10">
    <property type="entry name" value="YheA/YmcA-like"/>
    <property type="match status" value="1"/>
</dbReference>
<dbReference type="Proteomes" id="UP000254879">
    <property type="component" value="Unassembled WGS sequence"/>
</dbReference>
<organism evidence="1 2">
    <name type="scientific">Listeria grayi</name>
    <name type="common">Listeria murrayi</name>
    <dbReference type="NCBI Taxonomy" id="1641"/>
    <lineage>
        <taxon>Bacteria</taxon>
        <taxon>Bacillati</taxon>
        <taxon>Bacillota</taxon>
        <taxon>Bacilli</taxon>
        <taxon>Bacillales</taxon>
        <taxon>Listeriaceae</taxon>
        <taxon>Listeria</taxon>
    </lineage>
</organism>
<reference evidence="1 2" key="1">
    <citation type="submission" date="2018-06" db="EMBL/GenBank/DDBJ databases">
        <authorList>
            <consortium name="Pathogen Informatics"/>
            <person name="Doyle S."/>
        </authorList>
    </citation>
    <scope>NUCLEOTIDE SEQUENCE [LARGE SCALE GENOMIC DNA]</scope>
    <source>
        <strain evidence="2">NCTC 10815</strain>
    </source>
</reference>